<dbReference type="EMBL" id="OB662106">
    <property type="protein sequence ID" value="CAD7229507.1"/>
    <property type="molecule type" value="Genomic_DNA"/>
</dbReference>
<organism evidence="1">
    <name type="scientific">Cyprideis torosa</name>
    <dbReference type="NCBI Taxonomy" id="163714"/>
    <lineage>
        <taxon>Eukaryota</taxon>
        <taxon>Metazoa</taxon>
        <taxon>Ecdysozoa</taxon>
        <taxon>Arthropoda</taxon>
        <taxon>Crustacea</taxon>
        <taxon>Oligostraca</taxon>
        <taxon>Ostracoda</taxon>
        <taxon>Podocopa</taxon>
        <taxon>Podocopida</taxon>
        <taxon>Cytherocopina</taxon>
        <taxon>Cytheroidea</taxon>
        <taxon>Cytherideidae</taxon>
        <taxon>Cyprideis</taxon>
    </lineage>
</organism>
<dbReference type="AlphaFoldDB" id="A0A7R8WD70"/>
<gene>
    <name evidence="1" type="ORF">CTOB1V02_LOCUS7376</name>
</gene>
<protein>
    <submittedName>
        <fullName evidence="1">Uncharacterized protein</fullName>
    </submittedName>
</protein>
<evidence type="ECO:0000313" key="1">
    <source>
        <dbReference type="EMBL" id="CAD7229507.1"/>
    </source>
</evidence>
<sequence length="105" mass="12386">MTEKPRQLRLRPKYYHHHTVGDRCFLPGTSTVNHFNFTRTPAFFEGLLNLLQVTQGFLNLLEVTQFSVMEIQGTETWDFRNLTKATQEMKMEDFKLTKDSDTLKE</sequence>
<reference evidence="1" key="1">
    <citation type="submission" date="2020-11" db="EMBL/GenBank/DDBJ databases">
        <authorList>
            <person name="Tran Van P."/>
        </authorList>
    </citation>
    <scope>NUCLEOTIDE SEQUENCE</scope>
</reference>
<name>A0A7R8WD70_9CRUS</name>
<proteinExistence type="predicted"/>
<accession>A0A7R8WD70</accession>